<evidence type="ECO:0000313" key="1">
    <source>
        <dbReference type="EMBL" id="JAA90277.1"/>
    </source>
</evidence>
<proteinExistence type="predicted"/>
<name>S4PZ24_9NEOP</name>
<reference evidence="1" key="1">
    <citation type="journal article" date="2013" name="BMC Genomics">
        <title>Unscrambling butterfly oogenesis.</title>
        <authorList>
            <person name="Carter J.M."/>
            <person name="Baker S.C."/>
            <person name="Pink R."/>
            <person name="Carter D.R."/>
            <person name="Collins A."/>
            <person name="Tomlin J."/>
            <person name="Gibbs M."/>
            <person name="Breuker C.J."/>
        </authorList>
    </citation>
    <scope>NUCLEOTIDE SEQUENCE</scope>
    <source>
        <tissue evidence="1">Ovary</tissue>
    </source>
</reference>
<feature type="non-terminal residue" evidence="1">
    <location>
        <position position="83"/>
    </location>
</feature>
<reference evidence="1" key="2">
    <citation type="submission" date="2013-05" db="EMBL/GenBank/DDBJ databases">
        <authorList>
            <person name="Carter J.-M."/>
            <person name="Baker S.C."/>
            <person name="Pink R."/>
            <person name="Carter D.R.F."/>
            <person name="Collins A."/>
            <person name="Tomlin J."/>
            <person name="Gibbs M."/>
            <person name="Breuker C.J."/>
        </authorList>
    </citation>
    <scope>NUCLEOTIDE SEQUENCE</scope>
    <source>
        <tissue evidence="1">Ovary</tissue>
    </source>
</reference>
<dbReference type="AlphaFoldDB" id="S4PZ24"/>
<dbReference type="EMBL" id="GAIX01002283">
    <property type="protein sequence ID" value="JAA90277.1"/>
    <property type="molecule type" value="Transcribed_RNA"/>
</dbReference>
<organism evidence="1">
    <name type="scientific">Pararge aegeria</name>
    <name type="common">speckled wood butterfly</name>
    <dbReference type="NCBI Taxonomy" id="116150"/>
    <lineage>
        <taxon>Eukaryota</taxon>
        <taxon>Metazoa</taxon>
        <taxon>Ecdysozoa</taxon>
        <taxon>Arthropoda</taxon>
        <taxon>Hexapoda</taxon>
        <taxon>Insecta</taxon>
        <taxon>Pterygota</taxon>
        <taxon>Neoptera</taxon>
        <taxon>Endopterygota</taxon>
        <taxon>Lepidoptera</taxon>
        <taxon>Glossata</taxon>
        <taxon>Ditrysia</taxon>
        <taxon>Papilionoidea</taxon>
        <taxon>Nymphalidae</taxon>
        <taxon>Satyrinae</taxon>
        <taxon>Satyrini</taxon>
        <taxon>Parargina</taxon>
        <taxon>Pararge</taxon>
    </lineage>
</organism>
<protein>
    <submittedName>
        <fullName evidence="1">Uncharacterized protein</fullName>
    </submittedName>
</protein>
<sequence length="83" mass="9107">MKSILKSNEPSESNDLQTETTVKKLEHFTPAQDGVEIMLDCMFKKTQCSPSLSSGFCSVPAFQIPDFLQHAKTCSCHACVLPA</sequence>
<accession>S4PZ24</accession>